<dbReference type="Proteomes" id="UP000002012">
    <property type="component" value="Chromosome"/>
</dbReference>
<dbReference type="Pfam" id="PF17033">
    <property type="entry name" value="Peptidase_M99"/>
    <property type="match status" value="1"/>
</dbReference>
<name>D4H735_DENA2</name>
<dbReference type="AlphaFoldDB" id="D4H735"/>
<evidence type="ECO:0000313" key="3">
    <source>
        <dbReference type="Proteomes" id="UP000002012"/>
    </source>
</evidence>
<feature type="domain" description="D,L-carboxypeptidase peptidase" evidence="1">
    <location>
        <begin position="43"/>
        <end position="266"/>
    </location>
</feature>
<dbReference type="PaxDb" id="522772-Dacet_2989"/>
<gene>
    <name evidence="2" type="ordered locus">Dacet_2989</name>
</gene>
<dbReference type="OrthoDB" id="10830at2"/>
<dbReference type="SUPFAM" id="SSF53187">
    <property type="entry name" value="Zn-dependent exopeptidases"/>
    <property type="match status" value="1"/>
</dbReference>
<dbReference type="STRING" id="522772.Dacet_2989"/>
<dbReference type="Gene3D" id="3.40.630.10">
    <property type="entry name" value="Zn peptidases"/>
    <property type="match status" value="1"/>
</dbReference>
<organism evidence="2 3">
    <name type="scientific">Denitrovibrio acetiphilus (strain DSM 12809 / NBRC 114555 / N2460)</name>
    <dbReference type="NCBI Taxonomy" id="522772"/>
    <lineage>
        <taxon>Bacteria</taxon>
        <taxon>Pseudomonadati</taxon>
        <taxon>Deferribacterota</taxon>
        <taxon>Deferribacteres</taxon>
        <taxon>Deferribacterales</taxon>
        <taxon>Geovibrionaceae</taxon>
        <taxon>Denitrovibrio</taxon>
    </lineage>
</organism>
<protein>
    <recommendedName>
        <fullName evidence="1">D,L-carboxypeptidase peptidase domain-containing protein</fullName>
    </recommendedName>
</protein>
<dbReference type="InterPro" id="IPR031489">
    <property type="entry name" value="Peptidase_M99"/>
</dbReference>
<accession>D4H735</accession>
<dbReference type="RefSeq" id="WP_013012224.1">
    <property type="nucleotide sequence ID" value="NC_013943.1"/>
</dbReference>
<reference evidence="2 3" key="1">
    <citation type="journal article" date="2010" name="Stand. Genomic Sci.">
        <title>Complete genome sequence of Denitrovibrio acetiphilus type strain (N2460).</title>
        <authorList>
            <person name="Kiss H."/>
            <person name="Lang E."/>
            <person name="Lapidus A."/>
            <person name="Copeland A."/>
            <person name="Nolan M."/>
            <person name="Glavina Del Rio T."/>
            <person name="Chen F."/>
            <person name="Lucas S."/>
            <person name="Tice H."/>
            <person name="Cheng J.F."/>
            <person name="Han C."/>
            <person name="Goodwin L."/>
            <person name="Pitluck S."/>
            <person name="Liolios K."/>
            <person name="Pati A."/>
            <person name="Ivanova N."/>
            <person name="Mavromatis K."/>
            <person name="Chen A."/>
            <person name="Palaniappan K."/>
            <person name="Land M."/>
            <person name="Hauser L."/>
            <person name="Chang Y.J."/>
            <person name="Jeffries C.D."/>
            <person name="Detter J.C."/>
            <person name="Brettin T."/>
            <person name="Spring S."/>
            <person name="Rohde M."/>
            <person name="Goker M."/>
            <person name="Woyke T."/>
            <person name="Bristow J."/>
            <person name="Eisen J.A."/>
            <person name="Markowitz V."/>
            <person name="Hugenholtz P."/>
            <person name="Kyrpides N.C."/>
            <person name="Klenk H.P."/>
        </authorList>
    </citation>
    <scope>NUCLEOTIDE SEQUENCE [LARGE SCALE GENOMIC DNA]</scope>
    <source>
        <strain evidence="3">DSM 12809 / NBRC 114555 / N2460</strain>
    </source>
</reference>
<evidence type="ECO:0000259" key="1">
    <source>
        <dbReference type="Pfam" id="PF17033"/>
    </source>
</evidence>
<keyword evidence="3" id="KW-1185">Reference proteome</keyword>
<dbReference type="CDD" id="cd06243">
    <property type="entry name" value="M14_CP_Csd4-like"/>
    <property type="match status" value="1"/>
</dbReference>
<sequence length="478" mass="54518" precursor="true">MRWYLVLITILVSVNLSFAVERPSTQHEVHFKGTDYELNIYRINGRNDGKTMFIVGGIQGDEPGGFLSADLYSDLRLEKGNLIVIPRANFKSIILYDRGPDGDMNRRFQKNPKEEDMDKVVEIIKQLMSESDVFLNLHDGWGYHTPTYIDKWRNPYRFGQSVITDADVYQCADGTELDLRTHADKVLEETNKKIGDEQYHMHYFNTKTQNTGTKFAEMRKTATYYALRTYCLPAYAIESSKNLPTTEMKILHHNYAVNEFMKLYDIVPEAPTIFLKKPKMDYAVINVNDEPKIVEEGSSILIREGDVCEVTHIEGNYDRGVSCDILGYGDLNDYRKKVEMKGDSVIVFRKDNNKMGTIKIKVKKNNGTGHYFVFIVKHNGVKKALLSGDTLKTKVGDEIEFLSAFSDVSCGNEYPINLKGYVPPSISYNNGDDRGFNIKLNPNDFMRKYSADKAGMAYPVVVNHKGAEMGSFMLKMVE</sequence>
<proteinExistence type="predicted"/>
<dbReference type="HOGENOM" id="CLU_632596_0_0_0"/>
<dbReference type="eggNOG" id="COG3608">
    <property type="taxonomic scope" value="Bacteria"/>
</dbReference>
<dbReference type="EMBL" id="CP001968">
    <property type="protein sequence ID" value="ADD69739.1"/>
    <property type="molecule type" value="Genomic_DNA"/>
</dbReference>
<dbReference type="KEGG" id="dap:Dacet_2989"/>
<evidence type="ECO:0000313" key="2">
    <source>
        <dbReference type="EMBL" id="ADD69739.1"/>
    </source>
</evidence>
<dbReference type="InParanoid" id="D4H735"/>